<comment type="caution">
    <text evidence="2">The sequence shown here is derived from an EMBL/GenBank/DDBJ whole genome shotgun (WGS) entry which is preliminary data.</text>
</comment>
<name>A0AAN9QX31_CANGL</name>
<sequence length="86" mass="9238">MLFVTVADHVLEEDARHSVLKKGVISHAPHVALGKPLEPGYQAEEPDKPPSKPSTATLADEPPSKPISPKLHNKSQAAKQATRDCP</sequence>
<accession>A0AAN9QX31</accession>
<keyword evidence="3" id="KW-1185">Reference proteome</keyword>
<dbReference type="EMBL" id="JAYMYQ010000002">
    <property type="protein sequence ID" value="KAK7350241.1"/>
    <property type="molecule type" value="Genomic_DNA"/>
</dbReference>
<gene>
    <name evidence="2" type="ORF">VNO77_08582</name>
</gene>
<evidence type="ECO:0000256" key="1">
    <source>
        <dbReference type="SAM" id="MobiDB-lite"/>
    </source>
</evidence>
<dbReference type="Proteomes" id="UP001367508">
    <property type="component" value="Unassembled WGS sequence"/>
</dbReference>
<evidence type="ECO:0000313" key="2">
    <source>
        <dbReference type="EMBL" id="KAK7350241.1"/>
    </source>
</evidence>
<organism evidence="2 3">
    <name type="scientific">Canavalia gladiata</name>
    <name type="common">Sword bean</name>
    <name type="synonym">Dolichos gladiatus</name>
    <dbReference type="NCBI Taxonomy" id="3824"/>
    <lineage>
        <taxon>Eukaryota</taxon>
        <taxon>Viridiplantae</taxon>
        <taxon>Streptophyta</taxon>
        <taxon>Embryophyta</taxon>
        <taxon>Tracheophyta</taxon>
        <taxon>Spermatophyta</taxon>
        <taxon>Magnoliopsida</taxon>
        <taxon>eudicotyledons</taxon>
        <taxon>Gunneridae</taxon>
        <taxon>Pentapetalae</taxon>
        <taxon>rosids</taxon>
        <taxon>fabids</taxon>
        <taxon>Fabales</taxon>
        <taxon>Fabaceae</taxon>
        <taxon>Papilionoideae</taxon>
        <taxon>50 kb inversion clade</taxon>
        <taxon>NPAAA clade</taxon>
        <taxon>indigoferoid/millettioid clade</taxon>
        <taxon>Phaseoleae</taxon>
        <taxon>Canavalia</taxon>
    </lineage>
</organism>
<proteinExistence type="predicted"/>
<feature type="region of interest" description="Disordered" evidence="1">
    <location>
        <begin position="31"/>
        <end position="86"/>
    </location>
</feature>
<evidence type="ECO:0000313" key="3">
    <source>
        <dbReference type="Proteomes" id="UP001367508"/>
    </source>
</evidence>
<reference evidence="2 3" key="1">
    <citation type="submission" date="2024-01" db="EMBL/GenBank/DDBJ databases">
        <title>The genomes of 5 underutilized Papilionoideae crops provide insights into root nodulation and disease resistanc.</title>
        <authorList>
            <person name="Jiang F."/>
        </authorList>
    </citation>
    <scope>NUCLEOTIDE SEQUENCE [LARGE SCALE GENOMIC DNA]</scope>
    <source>
        <strain evidence="2">LVBAO_FW01</strain>
        <tissue evidence="2">Leaves</tissue>
    </source>
</reference>
<protein>
    <submittedName>
        <fullName evidence="2">Uncharacterized protein</fullName>
    </submittedName>
</protein>
<dbReference type="AlphaFoldDB" id="A0AAN9QX31"/>